<dbReference type="Proteomes" id="UP001642464">
    <property type="component" value="Unassembled WGS sequence"/>
</dbReference>
<keyword evidence="1" id="KW-0479">Metal-binding</keyword>
<accession>A0ABP0NAD8</accession>
<dbReference type="Pfam" id="PF04969">
    <property type="entry name" value="CS"/>
    <property type="match status" value="1"/>
</dbReference>
<dbReference type="GO" id="GO:0016301">
    <property type="term" value="F:kinase activity"/>
    <property type="evidence" value="ECO:0007669"/>
    <property type="project" value="UniProtKB-KW"/>
</dbReference>
<evidence type="ECO:0000256" key="2">
    <source>
        <dbReference type="ARBA" id="ARBA00022737"/>
    </source>
</evidence>
<dbReference type="EMBL" id="CAXAMM010027002">
    <property type="protein sequence ID" value="CAK9060037.1"/>
    <property type="molecule type" value="Genomic_DNA"/>
</dbReference>
<keyword evidence="3" id="KW-0106">Calcium</keyword>
<dbReference type="SMART" id="SM00054">
    <property type="entry name" value="EFh"/>
    <property type="match status" value="3"/>
</dbReference>
<evidence type="ECO:0000256" key="1">
    <source>
        <dbReference type="ARBA" id="ARBA00022723"/>
    </source>
</evidence>
<dbReference type="PANTHER" id="PTHR10891">
    <property type="entry name" value="EF-HAND CALCIUM-BINDING DOMAIN CONTAINING PROTEIN"/>
    <property type="match status" value="1"/>
</dbReference>
<keyword evidence="2" id="KW-0677">Repeat</keyword>
<sequence>MDHDGDGQISVPLERMGRMGKEQVEMVEEAEETNDPFKVFKVAEVEKELRVLKEQGIMDKDMNRREVERVFRDWDTDNSGAMLKDFSYTEFLAATFCRKTCLTDAVCREAFNTLDKNKDGLLDLNELHTGRMLGHVDMEELKETLEDLDQNGDSLLDCNEFITMLRSWASACGLRSRADTQTSLGGASPGTLSAKSTGVAETGLEIQGKMLQCTEEGWNGHFTWLRMAAVRFSWMTTVDSGRDEKKAQEAHAQGRTATSKIFFYKREVPGKAVFWSPSEDRDGALKEISTDCAPPARGVIQKVGLPLKEQVLDLSMMAALGLAILLGATGVAIIVIAALALVVGTLTSSEEAGRMRRGHDPLGHRETGQAEEKKRFVTLLHLSIKHRMTSRAASLRCPRNHALQLCTCSVGSQLCDRTCDYDLCERCFAGAKKAAWKEAQTVSGGWRDLHGTGGRVATSSCMASGSRRFRWFSRFLPLESQSLTDLEDRGLHGVRVQSLRRFEATPASGKEGTVQWQQTMGSMTLTCPLVQGNFKEEDLVVKASTCQLQVLLKDKPLAGLNGMLCGTVLPNLCSWRLERLAARRMVRGVDEAFQRITFHLELAKGAHKSWPQLWYSKEMKHPAARSGYAWTPAMEAAQTTAQRTELIDVPQGLPKRSMPGGGQLFAPDDLCVAVDTQQDRKSMTVRVHFDAEALDVAQRILPLEELLAADVLEDRISIYLQSDPQNPIIWAMLNGRCNPKESTWGMTTCDRFRDRQQNPGAPGHALAIVLMKHKESIGDWERPFALCLQHPLMLKNYDELADVSEALRADQDDAQRLSPEERKDFQRRLADWTEERFELMPGAKLLPRGPELGWALRGEEEET</sequence>
<feature type="domain" description="EF-hand" evidence="5">
    <location>
        <begin position="102"/>
        <end position="137"/>
    </location>
</feature>
<dbReference type="InterPro" id="IPR018247">
    <property type="entry name" value="EF_Hand_1_Ca_BS"/>
</dbReference>
<evidence type="ECO:0000259" key="5">
    <source>
        <dbReference type="PROSITE" id="PS50222"/>
    </source>
</evidence>
<evidence type="ECO:0000259" key="6">
    <source>
        <dbReference type="PROSITE" id="PS51203"/>
    </source>
</evidence>
<keyword evidence="7" id="KW-0418">Kinase</keyword>
<proteinExistence type="predicted"/>
<evidence type="ECO:0000256" key="4">
    <source>
        <dbReference type="SAM" id="Phobius"/>
    </source>
</evidence>
<dbReference type="InterPro" id="IPR002048">
    <property type="entry name" value="EF_hand_dom"/>
</dbReference>
<protein>
    <submittedName>
        <fullName evidence="7">Calcium-dependent protein kinase 5 (PfCDPK5)</fullName>
    </submittedName>
</protein>
<dbReference type="Pfam" id="PF13499">
    <property type="entry name" value="EF-hand_7"/>
    <property type="match status" value="1"/>
</dbReference>
<gene>
    <name evidence="7" type="ORF">SCF082_LOCUS31696</name>
</gene>
<comment type="caution">
    <text evidence="7">The sequence shown here is derived from an EMBL/GenBank/DDBJ whole genome shotgun (WGS) entry which is preliminary data.</text>
</comment>
<dbReference type="Gene3D" id="1.10.238.10">
    <property type="entry name" value="EF-hand"/>
    <property type="match status" value="2"/>
</dbReference>
<dbReference type="CDD" id="cd00051">
    <property type="entry name" value="EFh"/>
    <property type="match status" value="1"/>
</dbReference>
<dbReference type="InterPro" id="IPR011992">
    <property type="entry name" value="EF-hand-dom_pair"/>
</dbReference>
<evidence type="ECO:0000313" key="7">
    <source>
        <dbReference type="EMBL" id="CAK9060037.1"/>
    </source>
</evidence>
<dbReference type="SUPFAM" id="SSF47473">
    <property type="entry name" value="EF-hand"/>
    <property type="match status" value="1"/>
</dbReference>
<dbReference type="Gene3D" id="2.60.40.790">
    <property type="match status" value="1"/>
</dbReference>
<keyword evidence="4" id="KW-1133">Transmembrane helix</keyword>
<dbReference type="InterPro" id="IPR007052">
    <property type="entry name" value="CS_dom"/>
</dbReference>
<keyword evidence="8" id="KW-1185">Reference proteome</keyword>
<evidence type="ECO:0000313" key="8">
    <source>
        <dbReference type="Proteomes" id="UP001642464"/>
    </source>
</evidence>
<feature type="domain" description="EF-hand" evidence="5">
    <location>
        <begin position="138"/>
        <end position="171"/>
    </location>
</feature>
<feature type="transmembrane region" description="Helical" evidence="4">
    <location>
        <begin position="316"/>
        <end position="347"/>
    </location>
</feature>
<keyword evidence="4" id="KW-0812">Transmembrane</keyword>
<evidence type="ECO:0000256" key="3">
    <source>
        <dbReference type="ARBA" id="ARBA00022837"/>
    </source>
</evidence>
<reference evidence="7 8" key="1">
    <citation type="submission" date="2024-02" db="EMBL/GenBank/DDBJ databases">
        <authorList>
            <person name="Chen Y."/>
            <person name="Shah S."/>
            <person name="Dougan E. K."/>
            <person name="Thang M."/>
            <person name="Chan C."/>
        </authorList>
    </citation>
    <scope>NUCLEOTIDE SEQUENCE [LARGE SCALE GENOMIC DNA]</scope>
</reference>
<organism evidence="7 8">
    <name type="scientific">Durusdinium trenchii</name>
    <dbReference type="NCBI Taxonomy" id="1381693"/>
    <lineage>
        <taxon>Eukaryota</taxon>
        <taxon>Sar</taxon>
        <taxon>Alveolata</taxon>
        <taxon>Dinophyceae</taxon>
        <taxon>Suessiales</taxon>
        <taxon>Symbiodiniaceae</taxon>
        <taxon>Durusdinium</taxon>
    </lineage>
</organism>
<dbReference type="InterPro" id="IPR008978">
    <property type="entry name" value="HSP20-like_chaperone"/>
</dbReference>
<dbReference type="SUPFAM" id="SSF49764">
    <property type="entry name" value="HSP20-like chaperones"/>
    <property type="match status" value="1"/>
</dbReference>
<feature type="domain" description="CS" evidence="6">
    <location>
        <begin position="509"/>
        <end position="614"/>
    </location>
</feature>
<dbReference type="PROSITE" id="PS51203">
    <property type="entry name" value="CS"/>
    <property type="match status" value="1"/>
</dbReference>
<keyword evidence="4" id="KW-0472">Membrane</keyword>
<keyword evidence="7" id="KW-0808">Transferase</keyword>
<dbReference type="PROSITE" id="PS00018">
    <property type="entry name" value="EF_HAND_1"/>
    <property type="match status" value="1"/>
</dbReference>
<dbReference type="PROSITE" id="PS50222">
    <property type="entry name" value="EF_HAND_2"/>
    <property type="match status" value="2"/>
</dbReference>
<dbReference type="InterPro" id="IPR039647">
    <property type="entry name" value="EF_hand_pair_protein_CML-like"/>
</dbReference>
<name>A0ABP0NAD8_9DINO</name>